<organism evidence="2 3">
    <name type="scientific">Trichonephila inaurata madagascariensis</name>
    <dbReference type="NCBI Taxonomy" id="2747483"/>
    <lineage>
        <taxon>Eukaryota</taxon>
        <taxon>Metazoa</taxon>
        <taxon>Ecdysozoa</taxon>
        <taxon>Arthropoda</taxon>
        <taxon>Chelicerata</taxon>
        <taxon>Arachnida</taxon>
        <taxon>Araneae</taxon>
        <taxon>Araneomorphae</taxon>
        <taxon>Entelegynae</taxon>
        <taxon>Araneoidea</taxon>
        <taxon>Nephilidae</taxon>
        <taxon>Trichonephila</taxon>
        <taxon>Trichonephila inaurata</taxon>
    </lineage>
</organism>
<dbReference type="Proteomes" id="UP000886998">
    <property type="component" value="Unassembled WGS sequence"/>
</dbReference>
<comment type="similarity">
    <text evidence="1">Belongs to the SNF7 family.</text>
</comment>
<reference evidence="2" key="1">
    <citation type="submission" date="2020-08" db="EMBL/GenBank/DDBJ databases">
        <title>Multicomponent nature underlies the extraordinary mechanical properties of spider dragline silk.</title>
        <authorList>
            <person name="Kono N."/>
            <person name="Nakamura H."/>
            <person name="Mori M."/>
            <person name="Yoshida Y."/>
            <person name="Ohtoshi R."/>
            <person name="Malay A.D."/>
            <person name="Moran D.A.P."/>
            <person name="Tomita M."/>
            <person name="Numata K."/>
            <person name="Arakawa K."/>
        </authorList>
    </citation>
    <scope>NUCLEOTIDE SEQUENCE</scope>
</reference>
<proteinExistence type="inferred from homology"/>
<evidence type="ECO:0000313" key="3">
    <source>
        <dbReference type="Proteomes" id="UP000886998"/>
    </source>
</evidence>
<sequence>MGYVVKALDKAINSMDLQKVSAVMEQFEQQFEDLDVRTSVVEDAMGTEAKSVPTGAITSASTDRSYAEEDALTRRLAALRN</sequence>
<dbReference type="Gene3D" id="6.10.140.1230">
    <property type="match status" value="1"/>
</dbReference>
<dbReference type="InterPro" id="IPR005024">
    <property type="entry name" value="Snf7_fam"/>
</dbReference>
<evidence type="ECO:0000313" key="2">
    <source>
        <dbReference type="EMBL" id="GFY39798.1"/>
    </source>
</evidence>
<protein>
    <submittedName>
        <fullName evidence="2">Charged multivesicular body protein 1a</fullName>
    </submittedName>
</protein>
<dbReference type="OrthoDB" id="10266568at2759"/>
<gene>
    <name evidence="2" type="primary">CHMP1A</name>
    <name evidence="2" type="ORF">TNIN_42741</name>
</gene>
<accession>A0A8X7BQP0</accession>
<comment type="caution">
    <text evidence="2">The sequence shown here is derived from an EMBL/GenBank/DDBJ whole genome shotgun (WGS) entry which is preliminary data.</text>
</comment>
<dbReference type="EMBL" id="BMAV01001531">
    <property type="protein sequence ID" value="GFY39798.1"/>
    <property type="molecule type" value="Genomic_DNA"/>
</dbReference>
<dbReference type="AlphaFoldDB" id="A0A8X7BQP0"/>
<dbReference type="PANTHER" id="PTHR10476">
    <property type="entry name" value="CHARGED MULTIVESICULAR BODY PROTEIN"/>
    <property type="match status" value="1"/>
</dbReference>
<dbReference type="GO" id="GO:0007034">
    <property type="term" value="P:vacuolar transport"/>
    <property type="evidence" value="ECO:0007669"/>
    <property type="project" value="InterPro"/>
</dbReference>
<keyword evidence="3" id="KW-1185">Reference proteome</keyword>
<evidence type="ECO:0000256" key="1">
    <source>
        <dbReference type="ARBA" id="ARBA00006190"/>
    </source>
</evidence>
<name>A0A8X7BQP0_9ARAC</name>